<dbReference type="PROSITE" id="PS50893">
    <property type="entry name" value="ABC_TRANSPORTER_2"/>
    <property type="match status" value="1"/>
</dbReference>
<evidence type="ECO:0000256" key="1">
    <source>
        <dbReference type="ARBA" id="ARBA00005417"/>
    </source>
</evidence>
<dbReference type="Pfam" id="PF00005">
    <property type="entry name" value="ABC_tran"/>
    <property type="match status" value="1"/>
</dbReference>
<dbReference type="InterPro" id="IPR003439">
    <property type="entry name" value="ABC_transporter-like_ATP-bd"/>
</dbReference>
<evidence type="ECO:0000313" key="6">
    <source>
        <dbReference type="EMBL" id="UUI01210.1"/>
    </source>
</evidence>
<keyword evidence="7" id="KW-1185">Reference proteome</keyword>
<evidence type="ECO:0000256" key="3">
    <source>
        <dbReference type="ARBA" id="ARBA00022741"/>
    </source>
</evidence>
<name>A0ABY5JN19_9BACI</name>
<evidence type="ECO:0000259" key="5">
    <source>
        <dbReference type="PROSITE" id="PS50893"/>
    </source>
</evidence>
<dbReference type="InterPro" id="IPR017871">
    <property type="entry name" value="ABC_transporter-like_CS"/>
</dbReference>
<dbReference type="PROSITE" id="PS00211">
    <property type="entry name" value="ABC_TRANSPORTER_1"/>
    <property type="match status" value="1"/>
</dbReference>
<dbReference type="Proteomes" id="UP001059773">
    <property type="component" value="Chromosome"/>
</dbReference>
<keyword evidence="4 6" id="KW-0067">ATP-binding</keyword>
<evidence type="ECO:0000313" key="7">
    <source>
        <dbReference type="Proteomes" id="UP001059773"/>
    </source>
</evidence>
<reference evidence="6" key="1">
    <citation type="submission" date="2022-07" db="EMBL/GenBank/DDBJ databases">
        <title>FELIX.</title>
        <authorList>
            <person name="Wan K.H."/>
            <person name="Park S."/>
            <person name="Lawrence Q."/>
            <person name="Eichenberger J.P."/>
            <person name="Booth B.W."/>
            <person name="Piaggio A.J."/>
            <person name="Chandler J.C."/>
            <person name="Franklin A.B."/>
            <person name="Celniker S.E."/>
        </authorList>
    </citation>
    <scope>NUCLEOTIDE SEQUENCE</scope>
    <source>
        <strain evidence="6">QA-1986 374</strain>
    </source>
</reference>
<dbReference type="InterPro" id="IPR003593">
    <property type="entry name" value="AAA+_ATPase"/>
</dbReference>
<dbReference type="SMART" id="SM00382">
    <property type="entry name" value="AAA"/>
    <property type="match status" value="1"/>
</dbReference>
<evidence type="ECO:0000256" key="4">
    <source>
        <dbReference type="ARBA" id="ARBA00022840"/>
    </source>
</evidence>
<sequence length="251" mass="27831">MHTTTLLETHKLTKSFQGKTIIDHLDLNIKKGDVYGFLGRNGQGKTTTIRMLTGLIFPDSGEIVINGLNLRKDFKPAISQIGAIVENPVFYEYLSGYENLLLMVNLIPGVGKEKIREVLEIVGLTSRAKDKISTYSLGMKQRLGIANALLNDPQLIILDEPTNGLDPQGMIEIKEMILQLSSEKEITFFISSHLLHEVGQICNRVGILNDGKLLAEGDVSELINDREANSLEEVFFNLTSGGAEDDEFIKE</sequence>
<dbReference type="GO" id="GO:0005524">
    <property type="term" value="F:ATP binding"/>
    <property type="evidence" value="ECO:0007669"/>
    <property type="project" value="UniProtKB-KW"/>
</dbReference>
<dbReference type="PANTHER" id="PTHR43335">
    <property type="entry name" value="ABC TRANSPORTER, ATP-BINDING PROTEIN"/>
    <property type="match status" value="1"/>
</dbReference>
<evidence type="ECO:0000256" key="2">
    <source>
        <dbReference type="ARBA" id="ARBA00022448"/>
    </source>
</evidence>
<dbReference type="EMBL" id="CP101914">
    <property type="protein sequence ID" value="UUI01210.1"/>
    <property type="molecule type" value="Genomic_DNA"/>
</dbReference>
<dbReference type="PANTHER" id="PTHR43335:SF4">
    <property type="entry name" value="ABC TRANSPORTER, ATP-BINDING PROTEIN"/>
    <property type="match status" value="1"/>
</dbReference>
<organism evidence="6 7">
    <name type="scientific">Oceanobacillus jeddahense</name>
    <dbReference type="NCBI Taxonomy" id="1462527"/>
    <lineage>
        <taxon>Bacteria</taxon>
        <taxon>Bacillati</taxon>
        <taxon>Bacillota</taxon>
        <taxon>Bacilli</taxon>
        <taxon>Bacillales</taxon>
        <taxon>Bacillaceae</taxon>
        <taxon>Oceanobacillus</taxon>
    </lineage>
</organism>
<protein>
    <submittedName>
        <fullName evidence="6">ATP-binding cassette domain-containing protein</fullName>
    </submittedName>
</protein>
<keyword evidence="3" id="KW-0547">Nucleotide-binding</keyword>
<proteinExistence type="inferred from homology"/>
<dbReference type="RefSeq" id="WP_256706642.1">
    <property type="nucleotide sequence ID" value="NZ_CP101914.1"/>
</dbReference>
<accession>A0ABY5JN19</accession>
<feature type="domain" description="ABC transporter" evidence="5">
    <location>
        <begin position="7"/>
        <end position="235"/>
    </location>
</feature>
<dbReference type="Gene3D" id="3.40.50.300">
    <property type="entry name" value="P-loop containing nucleotide triphosphate hydrolases"/>
    <property type="match status" value="1"/>
</dbReference>
<dbReference type="InterPro" id="IPR027417">
    <property type="entry name" value="P-loop_NTPase"/>
</dbReference>
<keyword evidence="2" id="KW-0813">Transport</keyword>
<comment type="similarity">
    <text evidence="1">Belongs to the ABC transporter superfamily.</text>
</comment>
<gene>
    <name evidence="6" type="ORF">NP439_14195</name>
</gene>
<dbReference type="SUPFAM" id="SSF52540">
    <property type="entry name" value="P-loop containing nucleoside triphosphate hydrolases"/>
    <property type="match status" value="1"/>
</dbReference>